<keyword evidence="3" id="KW-1185">Reference proteome</keyword>
<name>A0A319DQ84_9EURO</name>
<sequence length="91" mass="10505">MPQQAKNALYSSEYLLALKSKYEAATNDPCRGLTFDEAIKHIGSTGRVNFSREDVMKFDDNHDDNINFAEYLKMMLANDEEMKFQNAKFMP</sequence>
<dbReference type="InterPro" id="IPR018247">
    <property type="entry name" value="EF_Hand_1_Ca_BS"/>
</dbReference>
<evidence type="ECO:0008006" key="4">
    <source>
        <dbReference type="Google" id="ProtNLM"/>
    </source>
</evidence>
<proteinExistence type="predicted"/>
<evidence type="ECO:0000256" key="1">
    <source>
        <dbReference type="ARBA" id="ARBA00022837"/>
    </source>
</evidence>
<accession>A0A319DQ84</accession>
<dbReference type="EMBL" id="KZ825799">
    <property type="protein sequence ID" value="PYH99756.1"/>
    <property type="molecule type" value="Genomic_DNA"/>
</dbReference>
<dbReference type="AlphaFoldDB" id="A0A319DQ84"/>
<dbReference type="VEuPathDB" id="FungiDB:BO71DRAFT_479205"/>
<keyword evidence="1" id="KW-0106">Calcium</keyword>
<protein>
    <recommendedName>
        <fullName evidence="4">EF-hand domain-containing protein</fullName>
    </recommendedName>
</protein>
<gene>
    <name evidence="2" type="ORF">BO71DRAFT_479205</name>
</gene>
<evidence type="ECO:0000313" key="3">
    <source>
        <dbReference type="Proteomes" id="UP000247810"/>
    </source>
</evidence>
<dbReference type="PROSITE" id="PS00018">
    <property type="entry name" value="EF_HAND_1"/>
    <property type="match status" value="1"/>
</dbReference>
<dbReference type="Proteomes" id="UP000247810">
    <property type="component" value="Unassembled WGS sequence"/>
</dbReference>
<dbReference type="InterPro" id="IPR011992">
    <property type="entry name" value="EF-hand-dom_pair"/>
</dbReference>
<dbReference type="SUPFAM" id="SSF47473">
    <property type="entry name" value="EF-hand"/>
    <property type="match status" value="1"/>
</dbReference>
<reference evidence="2 3" key="1">
    <citation type="submission" date="2018-02" db="EMBL/GenBank/DDBJ databases">
        <title>The genomes of Aspergillus section Nigri reveals drivers in fungal speciation.</title>
        <authorList>
            <consortium name="DOE Joint Genome Institute"/>
            <person name="Vesth T.C."/>
            <person name="Nybo J."/>
            <person name="Theobald S."/>
            <person name="Brandl J."/>
            <person name="Frisvad J.C."/>
            <person name="Nielsen K.F."/>
            <person name="Lyhne E.K."/>
            <person name="Kogle M.E."/>
            <person name="Kuo A."/>
            <person name="Riley R."/>
            <person name="Clum A."/>
            <person name="Nolan M."/>
            <person name="Lipzen A."/>
            <person name="Salamov A."/>
            <person name="Henrissat B."/>
            <person name="Wiebenga A."/>
            <person name="De vries R.P."/>
            <person name="Grigoriev I.V."/>
            <person name="Mortensen U.H."/>
            <person name="Andersen M.R."/>
            <person name="Baker S.E."/>
        </authorList>
    </citation>
    <scope>NUCLEOTIDE SEQUENCE [LARGE SCALE GENOMIC DNA]</scope>
    <source>
        <strain evidence="2 3">CBS 707.79</strain>
    </source>
</reference>
<evidence type="ECO:0000313" key="2">
    <source>
        <dbReference type="EMBL" id="PYH99756.1"/>
    </source>
</evidence>
<dbReference type="OrthoDB" id="4386154at2759"/>
<organism evidence="2 3">
    <name type="scientific">Aspergillus ellipticus CBS 707.79</name>
    <dbReference type="NCBI Taxonomy" id="1448320"/>
    <lineage>
        <taxon>Eukaryota</taxon>
        <taxon>Fungi</taxon>
        <taxon>Dikarya</taxon>
        <taxon>Ascomycota</taxon>
        <taxon>Pezizomycotina</taxon>
        <taxon>Eurotiomycetes</taxon>
        <taxon>Eurotiomycetidae</taxon>
        <taxon>Eurotiales</taxon>
        <taxon>Aspergillaceae</taxon>
        <taxon>Aspergillus</taxon>
        <taxon>Aspergillus subgen. Circumdati</taxon>
    </lineage>
</organism>